<keyword evidence="2" id="KW-1185">Reference proteome</keyword>
<dbReference type="EMBL" id="AGQV01000013">
    <property type="protein sequence ID" value="EHH67075.1"/>
    <property type="molecule type" value="Genomic_DNA"/>
</dbReference>
<reference evidence="1 2" key="1">
    <citation type="submission" date="2011-10" db="EMBL/GenBank/DDBJ databases">
        <title>Genome sequence of Gluconobacter morbifer G707, isolated from Drosophila gut.</title>
        <authorList>
            <person name="Lee W.-J."/>
            <person name="Kim E.-K."/>
        </authorList>
    </citation>
    <scope>NUCLEOTIDE SEQUENCE [LARGE SCALE GENOMIC DNA]</scope>
    <source>
        <strain evidence="1 2">G707</strain>
    </source>
</reference>
<name>G6XMH7_9PROT</name>
<organism evidence="1 2">
    <name type="scientific">Gluconobacter morbifer G707</name>
    <dbReference type="NCBI Taxonomy" id="1088869"/>
    <lineage>
        <taxon>Bacteria</taxon>
        <taxon>Pseudomonadati</taxon>
        <taxon>Pseudomonadota</taxon>
        <taxon>Alphaproteobacteria</taxon>
        <taxon>Acetobacterales</taxon>
        <taxon>Acetobacteraceae</taxon>
        <taxon>Gluconobacter</taxon>
    </lineage>
</organism>
<proteinExistence type="predicted"/>
<comment type="caution">
    <text evidence="1">The sequence shown here is derived from an EMBL/GenBank/DDBJ whole genome shotgun (WGS) entry which is preliminary data.</text>
</comment>
<protein>
    <submittedName>
        <fullName evidence="1">Uncharacterized protein</fullName>
    </submittedName>
</protein>
<dbReference type="AlphaFoldDB" id="G6XMH7"/>
<gene>
    <name evidence="1" type="ORF">GMO_26950</name>
</gene>
<sequence length="172" mass="19069">MGMTSSYRAVVTAGFLALAVFPFAGQAVAGPSIWGGFQLGMTQGEARMLHPDLESRPFETGPRQLERYHMPGPFIGSCRSRVAADFLSGVLVSVDVEALTDFGDAHVCAEEWGRTIRRKYGVPLFDVRSPMEEVKTWNAREFSIVTDMTVLNTVVLYTVSYQPLRRKASEML</sequence>
<dbReference type="Proteomes" id="UP000004949">
    <property type="component" value="Unassembled WGS sequence"/>
</dbReference>
<accession>G6XMH7</accession>
<dbReference type="PATRIC" id="fig|1088869.3.peg.2688"/>
<evidence type="ECO:0000313" key="1">
    <source>
        <dbReference type="EMBL" id="EHH67075.1"/>
    </source>
</evidence>
<evidence type="ECO:0000313" key="2">
    <source>
        <dbReference type="Proteomes" id="UP000004949"/>
    </source>
</evidence>